<accession>A0ABP0B092</accession>
<evidence type="ECO:0000313" key="1">
    <source>
        <dbReference type="EMBL" id="CAK7212919.1"/>
    </source>
</evidence>
<keyword evidence="2" id="KW-1185">Reference proteome</keyword>
<dbReference type="EMBL" id="CAWUHB010000006">
    <property type="protein sequence ID" value="CAK7212919.1"/>
    <property type="molecule type" value="Genomic_DNA"/>
</dbReference>
<protein>
    <submittedName>
        <fullName evidence="1">Uncharacterized protein</fullName>
    </submittedName>
</protein>
<evidence type="ECO:0000313" key="2">
    <source>
        <dbReference type="Proteomes" id="UP001642405"/>
    </source>
</evidence>
<gene>
    <name evidence="1" type="ORF">SCUCBS95973_001623</name>
</gene>
<proteinExistence type="predicted"/>
<comment type="caution">
    <text evidence="1">The sequence shown here is derived from an EMBL/GenBank/DDBJ whole genome shotgun (WGS) entry which is preliminary data.</text>
</comment>
<organism evidence="1 2">
    <name type="scientific">Sporothrix curviconia</name>
    <dbReference type="NCBI Taxonomy" id="1260050"/>
    <lineage>
        <taxon>Eukaryota</taxon>
        <taxon>Fungi</taxon>
        <taxon>Dikarya</taxon>
        <taxon>Ascomycota</taxon>
        <taxon>Pezizomycotina</taxon>
        <taxon>Sordariomycetes</taxon>
        <taxon>Sordariomycetidae</taxon>
        <taxon>Ophiostomatales</taxon>
        <taxon>Ophiostomataceae</taxon>
        <taxon>Sporothrix</taxon>
    </lineage>
</organism>
<reference evidence="1 2" key="1">
    <citation type="submission" date="2024-01" db="EMBL/GenBank/DDBJ databases">
        <authorList>
            <person name="Allen C."/>
            <person name="Tagirdzhanova G."/>
        </authorList>
    </citation>
    <scope>NUCLEOTIDE SEQUENCE [LARGE SCALE GENOMIC DNA]</scope>
</reference>
<sequence>MTTTTAATAVASPAPVASLDSYSALVPQVRFSGVAALFETLAALPAVCDGLVVGGVSAKAFQAIAAERDRRGRRLRLMFLPSTGCAIITIPTAPHERAHVTLYVQVARAVEDMVPVGEWEAFGATTMPMSGMSAAGQGEGDSGGGPRIRGDGSEVPWPTIVIEAGTTQTLSSLRVKARWWFEASAYKVKVMVLVKVIRATHVLHIEKWTAAAATTPRRGATTTRASHMAQAVPTMEQLVIVRWAGALPLPQVRRLDRTFSDFQVEGAPLVLHFHELMDRAPVAGTSEQDVLISERDLQVVARQVWSWE</sequence>
<name>A0ABP0B092_9PEZI</name>
<dbReference type="Proteomes" id="UP001642405">
    <property type="component" value="Unassembled WGS sequence"/>
</dbReference>